<dbReference type="GeneID" id="18910746"/>
<organism evidence="2 3">
    <name type="scientific">Phanerochaete carnosa (strain HHB-10118-sp)</name>
    <name type="common">White-rot fungus</name>
    <name type="synonym">Peniophora carnosa</name>
    <dbReference type="NCBI Taxonomy" id="650164"/>
    <lineage>
        <taxon>Eukaryota</taxon>
        <taxon>Fungi</taxon>
        <taxon>Dikarya</taxon>
        <taxon>Basidiomycota</taxon>
        <taxon>Agaricomycotina</taxon>
        <taxon>Agaricomycetes</taxon>
        <taxon>Polyporales</taxon>
        <taxon>Phanerochaetaceae</taxon>
        <taxon>Phanerochaete</taxon>
    </lineage>
</organism>
<dbReference type="AlphaFoldDB" id="K5V810"/>
<feature type="region of interest" description="Disordered" evidence="1">
    <location>
        <begin position="193"/>
        <end position="212"/>
    </location>
</feature>
<reference evidence="2 3" key="1">
    <citation type="journal article" date="2012" name="BMC Genomics">
        <title>Comparative genomics of the white-rot fungi, Phanerochaete carnosa and P. chrysosporium, to elucidate the genetic basis of the distinct wood types they colonize.</title>
        <authorList>
            <person name="Suzuki H."/>
            <person name="MacDonald J."/>
            <person name="Syed K."/>
            <person name="Salamov A."/>
            <person name="Hori C."/>
            <person name="Aerts A."/>
            <person name="Henrissat B."/>
            <person name="Wiebenga A."/>
            <person name="vanKuyk P.A."/>
            <person name="Barry K."/>
            <person name="Lindquist E."/>
            <person name="LaButti K."/>
            <person name="Lapidus A."/>
            <person name="Lucas S."/>
            <person name="Coutinho P."/>
            <person name="Gong Y."/>
            <person name="Samejima M."/>
            <person name="Mahadevan R."/>
            <person name="Abou-Zaid M."/>
            <person name="de Vries R.P."/>
            <person name="Igarashi K."/>
            <person name="Yadav J.S."/>
            <person name="Grigoriev I.V."/>
            <person name="Master E.R."/>
        </authorList>
    </citation>
    <scope>NUCLEOTIDE SEQUENCE [LARGE SCALE GENOMIC DNA]</scope>
    <source>
        <strain evidence="2 3">HHB-10118-sp</strain>
    </source>
</reference>
<dbReference type="RefSeq" id="XP_007391490.1">
    <property type="nucleotide sequence ID" value="XM_007391428.1"/>
</dbReference>
<evidence type="ECO:0000313" key="2">
    <source>
        <dbReference type="EMBL" id="EKM58901.1"/>
    </source>
</evidence>
<keyword evidence="3" id="KW-1185">Reference proteome</keyword>
<dbReference type="Proteomes" id="UP000008370">
    <property type="component" value="Unassembled WGS sequence"/>
</dbReference>
<gene>
    <name evidence="2" type="ORF">PHACADRAFT_191212</name>
</gene>
<evidence type="ECO:0000256" key="1">
    <source>
        <dbReference type="SAM" id="MobiDB-lite"/>
    </source>
</evidence>
<accession>K5V810</accession>
<evidence type="ECO:0000313" key="3">
    <source>
        <dbReference type="Proteomes" id="UP000008370"/>
    </source>
</evidence>
<dbReference type="KEGG" id="pco:PHACADRAFT_191212"/>
<protein>
    <submittedName>
        <fullName evidence="2">Uncharacterized protein</fullName>
    </submittedName>
</protein>
<dbReference type="HOGENOM" id="CLU_1300092_0_0_1"/>
<proteinExistence type="predicted"/>
<sequence length="212" mass="22653">MPNMMVYFHTSQSLYQTLGLRCLGGVTSYFMDNSQALTTSSPLAAGFGFFLGHFLRSSTLNKVHSGSPYCCTLETGTGEETFIGRWIGVFSGSLSRAISAFDERECRRSCRLSGGTKWTPAATVTSLVAPLVVAAPIIAAATAAYEKCNIVLSASHAFKLLSKHLHVSRTVLMIGKGSSQPFSSCGQRCARRPVESDMGGNDADRSAVFSSV</sequence>
<name>K5V810_PHACS</name>
<dbReference type="EMBL" id="JH930469">
    <property type="protein sequence ID" value="EKM58901.1"/>
    <property type="molecule type" value="Genomic_DNA"/>
</dbReference>
<dbReference type="InParanoid" id="K5V810"/>